<gene>
    <name evidence="2" type="ORF">PSFLO_00444</name>
</gene>
<dbReference type="Proteomes" id="UP000323386">
    <property type="component" value="Unassembled WGS sequence"/>
</dbReference>
<evidence type="ECO:0000313" key="2">
    <source>
        <dbReference type="EMBL" id="SPO34973.1"/>
    </source>
</evidence>
<organism evidence="2 3">
    <name type="scientific">Pseudozyma flocculosa</name>
    <dbReference type="NCBI Taxonomy" id="84751"/>
    <lineage>
        <taxon>Eukaryota</taxon>
        <taxon>Fungi</taxon>
        <taxon>Dikarya</taxon>
        <taxon>Basidiomycota</taxon>
        <taxon>Ustilaginomycotina</taxon>
        <taxon>Ustilaginomycetes</taxon>
        <taxon>Ustilaginales</taxon>
        <taxon>Ustilaginaceae</taxon>
        <taxon>Pseudozyma</taxon>
    </lineage>
</organism>
<evidence type="ECO:0000313" key="3">
    <source>
        <dbReference type="Proteomes" id="UP000323386"/>
    </source>
</evidence>
<keyword evidence="1" id="KW-0812">Transmembrane</keyword>
<protein>
    <submittedName>
        <fullName evidence="2">Uncharacterized protein</fullName>
    </submittedName>
</protein>
<keyword evidence="1" id="KW-1133">Transmembrane helix</keyword>
<feature type="transmembrane region" description="Helical" evidence="1">
    <location>
        <begin position="128"/>
        <end position="145"/>
    </location>
</feature>
<name>A0A5C3ERN5_9BASI</name>
<dbReference type="AlphaFoldDB" id="A0A5C3ERN5"/>
<dbReference type="EMBL" id="OOIP01000001">
    <property type="protein sequence ID" value="SPO34973.1"/>
    <property type="molecule type" value="Genomic_DNA"/>
</dbReference>
<proteinExistence type="predicted"/>
<keyword evidence="3" id="KW-1185">Reference proteome</keyword>
<evidence type="ECO:0000256" key="1">
    <source>
        <dbReference type="SAM" id="Phobius"/>
    </source>
</evidence>
<accession>A0A5C3ERN5</accession>
<keyword evidence="1" id="KW-0472">Membrane</keyword>
<reference evidence="2 3" key="1">
    <citation type="submission" date="2018-03" db="EMBL/GenBank/DDBJ databases">
        <authorList>
            <person name="Guldener U."/>
        </authorList>
    </citation>
    <scope>NUCLEOTIDE SEQUENCE [LARGE SCALE GENOMIC DNA]</scope>
    <source>
        <strain evidence="2 3">DAOM196992</strain>
    </source>
</reference>
<sequence length="146" mass="14746">MSSLDCRGVTGLPADLPQLAGARVCGFVGSKQPDMFSACCSGAIYDGSEAPAADQQAAPPSTGCLTYCITDLSLTEFTSCLSQQPDFRNSSKTFCSGDADPFHPDAVSASAISAASAASSRLMLSKQAVATLIVAALAVVAPYGAP</sequence>